<keyword evidence="2" id="KW-1185">Reference proteome</keyword>
<reference evidence="1 2" key="1">
    <citation type="submission" date="2017-01" db="EMBL/GenBank/DDBJ databases">
        <title>Complete Genome Sequence of Vibrio Parahaemolyticus Bacteriophage pTD1.</title>
        <authorList>
            <person name="Midorikawa Y."/>
            <person name="Sano M."/>
        </authorList>
    </citation>
    <scope>NUCLEOTIDE SEQUENCE [LARGE SCALE GENOMIC DNA]</scope>
    <source>
        <strain evidence="1">PTD1</strain>
    </source>
</reference>
<dbReference type="EMBL" id="AP017972">
    <property type="protein sequence ID" value="BAW98296.1"/>
    <property type="molecule type" value="Genomic_DNA"/>
</dbReference>
<dbReference type="GeneID" id="40075103"/>
<sequence>MVMKHNPLIAAMGMARVAGCESLDPSTDTIEELPAVVEPTEEEKALVEAEEQVEAATAELDATIQAEVNYQDQVAKAEHAIAGLEAMFTGDFDEAVYREHVGTLKAISETTEVPLTVTVDGMESLNSAQIYLNTMGGLESFMDGLKAVGKTIKELVIKAYNTLLDLLRSFKNLFLGLNAKLANTKSRLDAADEIKPKAKLGKWNKYLGAEHFSPAEISSMKILTELMVKVSKVKIRDMGSMDDAARKKSIDELAYLIADGYGFIQSRDVDRAANKEMYYMRIGNTEFEYTIPMRSLPVDSLLSFDFELKFMKTTKDSGEAKVYLDKRHMADDLDETIEFAKEARDTFDELDKVLKQERDSLVAAVHDPKTMDRAMLLEAIKIKRSLIEKTERSIFHILEAKNSLFSAHL</sequence>
<name>A0A1Q2U2V3_9CAUD</name>
<dbReference type="RefSeq" id="YP_009599374.1">
    <property type="nucleotide sequence ID" value="NC_041916.1"/>
</dbReference>
<evidence type="ECO:0000313" key="2">
    <source>
        <dbReference type="Proteomes" id="UP000221243"/>
    </source>
</evidence>
<evidence type="ECO:0008006" key="3">
    <source>
        <dbReference type="Google" id="ProtNLM"/>
    </source>
</evidence>
<evidence type="ECO:0000313" key="1">
    <source>
        <dbReference type="EMBL" id="BAW98296.1"/>
    </source>
</evidence>
<accession>A0A1Q2U2V3</accession>
<dbReference type="InterPro" id="IPR024413">
    <property type="entry name" value="Phage_phiKZ_Orf92_int-head"/>
</dbReference>
<dbReference type="OrthoDB" id="29673at10239"/>
<dbReference type="KEGG" id="vg:40075103"/>
<dbReference type="Pfam" id="PF12699">
    <property type="entry name" value="phiKZ_IP"/>
    <property type="match status" value="1"/>
</dbReference>
<organism evidence="1 2">
    <name type="scientific">Vibrio phage pTD1</name>
    <dbReference type="NCBI Taxonomy" id="1938577"/>
    <lineage>
        <taxon>Viruses</taxon>
        <taxon>Duplodnaviria</taxon>
        <taxon>Heunggongvirae</taxon>
        <taxon>Uroviricota</taxon>
        <taxon>Caudoviricetes</taxon>
        <taxon>Chimalliviridae</taxon>
        <taxon>Gorgonvirinae</taxon>
        <taxon>Tidunavirus</taxon>
        <taxon>Tidunavirus pTD1</taxon>
    </lineage>
</organism>
<dbReference type="Proteomes" id="UP000221243">
    <property type="component" value="Segment"/>
</dbReference>
<protein>
    <recommendedName>
        <fullName evidence="3">Phage protein</fullName>
    </recommendedName>
</protein>
<proteinExistence type="predicted"/>